<sequence>MSGLPKLDRNSNATVQNTTLGIWLMVATTVVFAVQDGISRHLASEYNVFMVVMIRFWFFAAFVMALAARDAARQGEGLRAAVRSRFPWLQVVRGLLLVTEVCVMVLAFVKLGLVESHAVFTCYPLLIAALSGPILGEKVGWRRWAAIMIGFVGVLIILQPGYAVFSPWALVPLLSALLFAVYGLLTRYVARGDSAGVSFFWTGMVGAAAMTLVGLWYWEPMSGADWGWMGALCCTAILGHWLLIKAFAVAEASAIQPFAYLQLVWASGLGLFLFGEELRTNVAIGAGLVVAAGLFTLWRQRVKERQA</sequence>
<dbReference type="InterPro" id="IPR037185">
    <property type="entry name" value="EmrE-like"/>
</dbReference>
<dbReference type="EMBL" id="JAALFE010000005">
    <property type="protein sequence ID" value="NGQ90732.1"/>
    <property type="molecule type" value="Genomic_DNA"/>
</dbReference>
<evidence type="ECO:0000256" key="1">
    <source>
        <dbReference type="SAM" id="Phobius"/>
    </source>
</evidence>
<dbReference type="Proteomes" id="UP000474758">
    <property type="component" value="Unassembled WGS sequence"/>
</dbReference>
<feature type="transmembrane region" description="Helical" evidence="1">
    <location>
        <begin position="117"/>
        <end position="136"/>
    </location>
</feature>
<dbReference type="GO" id="GO:0016020">
    <property type="term" value="C:membrane"/>
    <property type="evidence" value="ECO:0007669"/>
    <property type="project" value="InterPro"/>
</dbReference>
<reference evidence="3 4" key="1">
    <citation type="submission" date="2020-02" db="EMBL/GenBank/DDBJ databases">
        <title>Rhodobacter translucens sp. nov., a novel bacterium isolated from activated sludge.</title>
        <authorList>
            <person name="Liu J."/>
        </authorList>
    </citation>
    <scope>NUCLEOTIDE SEQUENCE [LARGE SCALE GENOMIC DNA]</scope>
    <source>
        <strain evidence="3 4">HX-7-19</strain>
    </source>
</reference>
<comment type="caution">
    <text evidence="3">The sequence shown here is derived from an EMBL/GenBank/DDBJ whole genome shotgun (WGS) entry which is preliminary data.</text>
</comment>
<feature type="transmembrane region" description="Helical" evidence="1">
    <location>
        <begin position="143"/>
        <end position="162"/>
    </location>
</feature>
<dbReference type="Pfam" id="PF00892">
    <property type="entry name" value="EamA"/>
    <property type="match status" value="2"/>
</dbReference>
<gene>
    <name evidence="3" type="ORF">G5V65_07460</name>
</gene>
<evidence type="ECO:0000313" key="3">
    <source>
        <dbReference type="EMBL" id="NGQ90732.1"/>
    </source>
</evidence>
<feature type="transmembrane region" description="Helical" evidence="1">
    <location>
        <begin position="88"/>
        <end position="111"/>
    </location>
</feature>
<keyword evidence="1" id="KW-0812">Transmembrane</keyword>
<feature type="transmembrane region" description="Helical" evidence="1">
    <location>
        <begin position="255"/>
        <end position="274"/>
    </location>
</feature>
<dbReference type="InterPro" id="IPR000620">
    <property type="entry name" value="EamA_dom"/>
</dbReference>
<protein>
    <submittedName>
        <fullName evidence="3">DMT family transporter</fullName>
    </submittedName>
</protein>
<organism evidence="3 4">
    <name type="scientific">Paragemmobacter kunshanensis</name>
    <dbReference type="NCBI Taxonomy" id="2583234"/>
    <lineage>
        <taxon>Bacteria</taxon>
        <taxon>Pseudomonadati</taxon>
        <taxon>Pseudomonadota</taxon>
        <taxon>Alphaproteobacteria</taxon>
        <taxon>Rhodobacterales</taxon>
        <taxon>Paracoccaceae</taxon>
        <taxon>Paragemmobacter</taxon>
    </lineage>
</organism>
<feature type="domain" description="EamA" evidence="2">
    <location>
        <begin position="168"/>
        <end position="296"/>
    </location>
</feature>
<feature type="domain" description="EamA" evidence="2">
    <location>
        <begin position="20"/>
        <end position="158"/>
    </location>
</feature>
<accession>A0A6M1TX56</accession>
<keyword evidence="1" id="KW-1133">Transmembrane helix</keyword>
<feature type="transmembrane region" description="Helical" evidence="1">
    <location>
        <begin position="12"/>
        <end position="34"/>
    </location>
</feature>
<dbReference type="PANTHER" id="PTHR22911:SF103">
    <property type="entry name" value="BLR2811 PROTEIN"/>
    <property type="match status" value="1"/>
</dbReference>
<evidence type="ECO:0000313" key="4">
    <source>
        <dbReference type="Proteomes" id="UP000474758"/>
    </source>
</evidence>
<dbReference type="RefSeq" id="WP_165048516.1">
    <property type="nucleotide sequence ID" value="NZ_JAALFE010000005.1"/>
</dbReference>
<feature type="transmembrane region" description="Helical" evidence="1">
    <location>
        <begin position="197"/>
        <end position="218"/>
    </location>
</feature>
<dbReference type="AlphaFoldDB" id="A0A6M1TX56"/>
<feature type="transmembrane region" description="Helical" evidence="1">
    <location>
        <begin position="168"/>
        <end position="185"/>
    </location>
</feature>
<evidence type="ECO:0000259" key="2">
    <source>
        <dbReference type="Pfam" id="PF00892"/>
    </source>
</evidence>
<feature type="transmembrane region" description="Helical" evidence="1">
    <location>
        <begin position="280"/>
        <end position="298"/>
    </location>
</feature>
<proteinExistence type="predicted"/>
<feature type="transmembrane region" description="Helical" evidence="1">
    <location>
        <begin position="224"/>
        <end position="243"/>
    </location>
</feature>
<keyword evidence="4" id="KW-1185">Reference proteome</keyword>
<feature type="transmembrane region" description="Helical" evidence="1">
    <location>
        <begin position="46"/>
        <end position="67"/>
    </location>
</feature>
<name>A0A6M1TX56_9RHOB</name>
<dbReference type="PANTHER" id="PTHR22911">
    <property type="entry name" value="ACYL-MALONYL CONDENSING ENZYME-RELATED"/>
    <property type="match status" value="1"/>
</dbReference>
<dbReference type="SUPFAM" id="SSF103481">
    <property type="entry name" value="Multidrug resistance efflux transporter EmrE"/>
    <property type="match status" value="2"/>
</dbReference>
<keyword evidence="1" id="KW-0472">Membrane</keyword>